<dbReference type="RefSeq" id="WP_203570468.1">
    <property type="nucleotide sequence ID" value="NZ_WOFE01000002.1"/>
</dbReference>
<dbReference type="EMBL" id="WOFE01000002">
    <property type="protein sequence ID" value="MBM5571138.1"/>
    <property type="molecule type" value="Genomic_DNA"/>
</dbReference>
<keyword evidence="3" id="KW-1185">Reference proteome</keyword>
<sequence>MNKNQIEIGGVNFNALDIQQFWIDSESPEEKKIRYYYQDHHYLGSVFSLFSAGLVSSFLRSRKNKSPRNKYLHIRTKHYVAYSFSEADINIDDAMRRIKNSQPESCVLSMFKRIRSFFLK</sequence>
<protein>
    <submittedName>
        <fullName evidence="2">Uncharacterized protein</fullName>
    </submittedName>
</protein>
<proteinExistence type="predicted"/>
<comment type="caution">
    <text evidence="2">The sequence shown here is derived from an EMBL/GenBank/DDBJ whole genome shotgun (WGS) entry which is preliminary data.</text>
</comment>
<feature type="transmembrane region" description="Helical" evidence="1">
    <location>
        <begin position="41"/>
        <end position="59"/>
    </location>
</feature>
<keyword evidence="1" id="KW-1133">Transmembrane helix</keyword>
<evidence type="ECO:0000313" key="3">
    <source>
        <dbReference type="Proteomes" id="UP001195660"/>
    </source>
</evidence>
<dbReference type="Proteomes" id="UP001195660">
    <property type="component" value="Unassembled WGS sequence"/>
</dbReference>
<keyword evidence="1" id="KW-0472">Membrane</keyword>
<evidence type="ECO:0000313" key="2">
    <source>
        <dbReference type="EMBL" id="MBM5571138.1"/>
    </source>
</evidence>
<reference evidence="2 3" key="1">
    <citation type="submission" date="2019-11" db="EMBL/GenBank/DDBJ databases">
        <title>Novel Deefgea species.</title>
        <authorList>
            <person name="Han J.-H."/>
        </authorList>
    </citation>
    <scope>NUCLEOTIDE SEQUENCE [LARGE SCALE GENOMIC DNA]</scope>
    <source>
        <strain evidence="2 3">LMG 24817</strain>
    </source>
</reference>
<gene>
    <name evidence="2" type="ORF">GM173_06025</name>
</gene>
<name>A0ABS2CAG1_9NEIS</name>
<accession>A0ABS2CAG1</accession>
<evidence type="ECO:0000256" key="1">
    <source>
        <dbReference type="SAM" id="Phobius"/>
    </source>
</evidence>
<organism evidence="2 3">
    <name type="scientific">Deefgea chitinilytica</name>
    <dbReference type="NCBI Taxonomy" id="570276"/>
    <lineage>
        <taxon>Bacteria</taxon>
        <taxon>Pseudomonadati</taxon>
        <taxon>Pseudomonadota</taxon>
        <taxon>Betaproteobacteria</taxon>
        <taxon>Neisseriales</taxon>
        <taxon>Chitinibacteraceae</taxon>
        <taxon>Deefgea</taxon>
    </lineage>
</organism>
<keyword evidence="1" id="KW-0812">Transmembrane</keyword>